<feature type="domain" description="Helix-turn-helix" evidence="1">
    <location>
        <begin position="19"/>
        <end position="69"/>
    </location>
</feature>
<proteinExistence type="predicted"/>
<protein>
    <submittedName>
        <fullName evidence="2">DNA-binding protein</fullName>
    </submittedName>
</protein>
<dbReference type="InterPro" id="IPR041657">
    <property type="entry name" value="HTH_17"/>
</dbReference>
<dbReference type="EMBL" id="SDPU01000020">
    <property type="protein sequence ID" value="RYU12855.1"/>
    <property type="molecule type" value="Genomic_DNA"/>
</dbReference>
<keyword evidence="2" id="KW-0238">DNA-binding</keyword>
<keyword evidence="3" id="KW-1185">Reference proteome</keyword>
<dbReference type="GO" id="GO:0003677">
    <property type="term" value="F:DNA binding"/>
    <property type="evidence" value="ECO:0007669"/>
    <property type="project" value="UniProtKB-KW"/>
</dbReference>
<evidence type="ECO:0000313" key="3">
    <source>
        <dbReference type="Proteomes" id="UP000291189"/>
    </source>
</evidence>
<sequence length="87" mass="9808">MCSVPDQPTEPPGAREPRFLTLADVAEILATSVSQVRALVRNRELRAIQIGGRGQWRVETVELEKFIARMYAEADARDPEHQHDPVD</sequence>
<dbReference type="NCBIfam" id="TIGR01764">
    <property type="entry name" value="excise"/>
    <property type="match status" value="1"/>
</dbReference>
<name>A0A4Q5J5S4_9ACTN</name>
<dbReference type="InterPro" id="IPR010093">
    <property type="entry name" value="SinI_DNA-bd"/>
</dbReference>
<accession>A0A4Q5J5S4</accession>
<evidence type="ECO:0000313" key="2">
    <source>
        <dbReference type="EMBL" id="RYU12855.1"/>
    </source>
</evidence>
<dbReference type="Proteomes" id="UP000291189">
    <property type="component" value="Unassembled WGS sequence"/>
</dbReference>
<dbReference type="Pfam" id="PF12728">
    <property type="entry name" value="HTH_17"/>
    <property type="match status" value="1"/>
</dbReference>
<evidence type="ECO:0000259" key="1">
    <source>
        <dbReference type="Pfam" id="PF12728"/>
    </source>
</evidence>
<comment type="caution">
    <text evidence="2">The sequence shown here is derived from an EMBL/GenBank/DDBJ whole genome shotgun (WGS) entry which is preliminary data.</text>
</comment>
<reference evidence="2 3" key="1">
    <citation type="submission" date="2019-01" db="EMBL/GenBank/DDBJ databases">
        <title>Nocardioides guangzhouensis sp. nov., an actinobacterium isolated from soil.</title>
        <authorList>
            <person name="Fu Y."/>
            <person name="Cai Y."/>
            <person name="Lin Z."/>
            <person name="Chen P."/>
        </authorList>
    </citation>
    <scope>NUCLEOTIDE SEQUENCE [LARGE SCALE GENOMIC DNA]</scope>
    <source>
        <strain evidence="2 3">NBRC 105384</strain>
    </source>
</reference>
<dbReference type="AlphaFoldDB" id="A0A4Q5J5S4"/>
<organism evidence="2 3">
    <name type="scientific">Nocardioides iriomotensis</name>
    <dbReference type="NCBI Taxonomy" id="715784"/>
    <lineage>
        <taxon>Bacteria</taxon>
        <taxon>Bacillati</taxon>
        <taxon>Actinomycetota</taxon>
        <taxon>Actinomycetes</taxon>
        <taxon>Propionibacteriales</taxon>
        <taxon>Nocardioidaceae</taxon>
        <taxon>Nocardioides</taxon>
    </lineage>
</organism>
<gene>
    <name evidence="2" type="ORF">ETU37_07780</name>
</gene>
<dbReference type="OrthoDB" id="5524782at2"/>